<proteinExistence type="predicted"/>
<feature type="domain" description="Tex-like protein N-terminal" evidence="1">
    <location>
        <begin position="4"/>
        <end position="76"/>
    </location>
</feature>
<reference evidence="3 4" key="1">
    <citation type="submission" date="2013-01" db="EMBL/GenBank/DDBJ databases">
        <authorList>
            <person name="Bench S."/>
        </authorList>
    </citation>
    <scope>NUCLEOTIDE SEQUENCE [LARGE SCALE GENOMIC DNA]</scope>
    <source>
        <strain evidence="3 4">WH 0402</strain>
    </source>
</reference>
<dbReference type="Gene3D" id="1.10.10.650">
    <property type="entry name" value="RuvA domain 2-like"/>
    <property type="match status" value="1"/>
</dbReference>
<evidence type="ECO:0000259" key="2">
    <source>
        <dbReference type="Pfam" id="PF22706"/>
    </source>
</evidence>
<dbReference type="Pfam" id="PF22706">
    <property type="entry name" value="Tex_central_region"/>
    <property type="match status" value="1"/>
</dbReference>
<dbReference type="InterPro" id="IPR050437">
    <property type="entry name" value="Ribos_protein_bS1-like"/>
</dbReference>
<dbReference type="AlphaFoldDB" id="T2JJ30"/>
<dbReference type="EMBL" id="CAQN01000105">
    <property type="protein sequence ID" value="CCQ65074.1"/>
    <property type="molecule type" value="Genomic_DNA"/>
</dbReference>
<dbReference type="InterPro" id="IPR023319">
    <property type="entry name" value="Tex-like_HTH_dom_sf"/>
</dbReference>
<dbReference type="Pfam" id="PF09371">
    <property type="entry name" value="Tex_N"/>
    <property type="match status" value="1"/>
</dbReference>
<dbReference type="GO" id="GO:0003729">
    <property type="term" value="F:mRNA binding"/>
    <property type="evidence" value="ECO:0007669"/>
    <property type="project" value="TreeGrafter"/>
</dbReference>
<feature type="domain" description="Tex-like central region" evidence="2">
    <location>
        <begin position="141"/>
        <end position="197"/>
    </location>
</feature>
<evidence type="ECO:0000313" key="4">
    <source>
        <dbReference type="Proteomes" id="UP000018130"/>
    </source>
</evidence>
<dbReference type="InterPro" id="IPR055179">
    <property type="entry name" value="Tex-like_central_region"/>
</dbReference>
<dbReference type="GO" id="GO:0006412">
    <property type="term" value="P:translation"/>
    <property type="evidence" value="ECO:0007669"/>
    <property type="project" value="TreeGrafter"/>
</dbReference>
<dbReference type="Proteomes" id="UP000018130">
    <property type="component" value="Unassembled WGS sequence"/>
</dbReference>
<dbReference type="GO" id="GO:0003735">
    <property type="term" value="F:structural constituent of ribosome"/>
    <property type="evidence" value="ECO:0007669"/>
    <property type="project" value="TreeGrafter"/>
</dbReference>
<dbReference type="Gene3D" id="1.10.3500.10">
    <property type="entry name" value="Tex N-terminal region-like"/>
    <property type="match status" value="1"/>
</dbReference>
<accession>T2JJ30</accession>
<evidence type="ECO:0000313" key="3">
    <source>
        <dbReference type="EMBL" id="CCQ65074.1"/>
    </source>
</evidence>
<organism evidence="3 4">
    <name type="scientific">Crocosphaera watsonii WH 0402</name>
    <dbReference type="NCBI Taxonomy" id="1284629"/>
    <lineage>
        <taxon>Bacteria</taxon>
        <taxon>Bacillati</taxon>
        <taxon>Cyanobacteriota</taxon>
        <taxon>Cyanophyceae</taxon>
        <taxon>Oscillatoriophycideae</taxon>
        <taxon>Chroococcales</taxon>
        <taxon>Aphanothecaceae</taxon>
        <taxon>Crocosphaera</taxon>
    </lineage>
</organism>
<dbReference type="InterPro" id="IPR018974">
    <property type="entry name" value="Tex-like_N"/>
</dbReference>
<name>T2JJ30_CROWT</name>
<dbReference type="SUPFAM" id="SSF158832">
    <property type="entry name" value="Tex N-terminal region-like"/>
    <property type="match status" value="1"/>
</dbReference>
<dbReference type="InterPro" id="IPR023323">
    <property type="entry name" value="Tex-like_dom_sf"/>
</dbReference>
<evidence type="ECO:0000259" key="1">
    <source>
        <dbReference type="Pfam" id="PF09371"/>
    </source>
</evidence>
<comment type="caution">
    <text evidence="3">The sequence shown here is derived from an EMBL/GenBank/DDBJ whole genome shotgun (WGS) entry which is preliminary data.</text>
</comment>
<dbReference type="PANTHER" id="PTHR10724:SF10">
    <property type="entry name" value="S1 RNA-BINDING DOMAIN-CONTAINING PROTEIN 1"/>
    <property type="match status" value="1"/>
</dbReference>
<dbReference type="FunFam" id="1.10.10.650:FF:000001">
    <property type="entry name" value="S1 RNA-binding domain 1"/>
    <property type="match status" value="1"/>
</dbReference>
<reference evidence="3 4" key="2">
    <citation type="submission" date="2013-09" db="EMBL/GenBank/DDBJ databases">
        <title>Whole genome comparison of six Crocosphaera watsonii strains with differing phenotypes.</title>
        <authorList>
            <person name="Bench S.R."/>
            <person name="Heller P."/>
            <person name="Frank I."/>
            <person name="Arciniega M."/>
            <person name="Shilova I.N."/>
            <person name="Zehr J.P."/>
        </authorList>
    </citation>
    <scope>NUCLEOTIDE SEQUENCE [LARGE SCALE GENOMIC DNA]</scope>
    <source>
        <strain evidence="3 4">WH 0402</strain>
    </source>
</reference>
<sequence>MLDYNKIIATELSLQQQQVEQSLELLIEGATVPFIARYRKEKTGSLDETQLRDIWERYTYLSELDKRKDTILEAIKNQDKLTDQLQKKIESCLSKTELEDLYLPYKPKRRTKATIAREKGLEGLATAIKYLNIPDAKLQSLEEIAGEYISEEKGVNNLEEALQGASDILAEEVAEKANLRAYLRDYLMKESIFISSIKKRAS</sequence>
<dbReference type="PANTHER" id="PTHR10724">
    <property type="entry name" value="30S RIBOSOMAL PROTEIN S1"/>
    <property type="match status" value="1"/>
</dbReference>
<protein>
    <submittedName>
        <fullName evidence="3">Transcription accessory protein (S1 RNA-binding domain)</fullName>
    </submittedName>
</protein>
<gene>
    <name evidence="3" type="ORF">CWATWH0402_2848</name>
</gene>